<gene>
    <name evidence="3" type="ORF">MHY01S_10010</name>
</gene>
<dbReference type="Proteomes" id="UP000321197">
    <property type="component" value="Unassembled WGS sequence"/>
</dbReference>
<reference evidence="3 4" key="1">
    <citation type="submission" date="2019-07" db="EMBL/GenBank/DDBJ databases">
        <title>Whole genome shotgun sequence of Meiothermus hypogaeus NBRC 106114.</title>
        <authorList>
            <person name="Hosoyama A."/>
            <person name="Uohara A."/>
            <person name="Ohji S."/>
            <person name="Ichikawa N."/>
        </authorList>
    </citation>
    <scope>NUCLEOTIDE SEQUENCE [LARGE SCALE GENOMIC DNA]</scope>
    <source>
        <strain evidence="3 4">NBRC 106114</strain>
    </source>
</reference>
<dbReference type="InterPro" id="IPR050194">
    <property type="entry name" value="Glycosyltransferase_grp1"/>
</dbReference>
<dbReference type="EMBL" id="BJXL01000022">
    <property type="protein sequence ID" value="GEM82835.1"/>
    <property type="molecule type" value="Genomic_DNA"/>
</dbReference>
<accession>A0A511QZN0</accession>
<evidence type="ECO:0000313" key="4">
    <source>
        <dbReference type="Proteomes" id="UP000321197"/>
    </source>
</evidence>
<dbReference type="RefSeq" id="WP_119341388.1">
    <property type="nucleotide sequence ID" value="NZ_BJXL01000022.1"/>
</dbReference>
<proteinExistence type="predicted"/>
<organism evidence="3 4">
    <name type="scientific">Meiothermus hypogaeus NBRC 106114</name>
    <dbReference type="NCBI Taxonomy" id="1227553"/>
    <lineage>
        <taxon>Bacteria</taxon>
        <taxon>Thermotogati</taxon>
        <taxon>Deinococcota</taxon>
        <taxon>Deinococci</taxon>
        <taxon>Thermales</taxon>
        <taxon>Thermaceae</taxon>
        <taxon>Meiothermus</taxon>
    </lineage>
</organism>
<dbReference type="Pfam" id="PF00534">
    <property type="entry name" value="Glycos_transf_1"/>
    <property type="match status" value="1"/>
</dbReference>
<dbReference type="PANTHER" id="PTHR45947:SF3">
    <property type="entry name" value="SULFOQUINOVOSYL TRANSFERASE SQD2"/>
    <property type="match status" value="1"/>
</dbReference>
<keyword evidence="3" id="KW-0808">Transferase</keyword>
<dbReference type="AlphaFoldDB" id="A0A511QZN0"/>
<evidence type="ECO:0000313" key="3">
    <source>
        <dbReference type="EMBL" id="GEM82835.1"/>
    </source>
</evidence>
<dbReference type="InterPro" id="IPR028098">
    <property type="entry name" value="Glyco_trans_4-like_N"/>
</dbReference>
<protein>
    <submittedName>
        <fullName evidence="3">Glycosyltransferase WbuB</fullName>
    </submittedName>
</protein>
<dbReference type="Gene3D" id="3.40.50.2000">
    <property type="entry name" value="Glycogen Phosphorylase B"/>
    <property type="match status" value="2"/>
</dbReference>
<name>A0A511QZN0_9DEIN</name>
<comment type="caution">
    <text evidence="3">The sequence shown here is derived from an EMBL/GenBank/DDBJ whole genome shotgun (WGS) entry which is preliminary data.</text>
</comment>
<dbReference type="PANTHER" id="PTHR45947">
    <property type="entry name" value="SULFOQUINOVOSYL TRANSFERASE SQD2"/>
    <property type="match status" value="1"/>
</dbReference>
<dbReference type="CDD" id="cd03794">
    <property type="entry name" value="GT4_WbuB-like"/>
    <property type="match status" value="1"/>
</dbReference>
<dbReference type="GO" id="GO:0016758">
    <property type="term" value="F:hexosyltransferase activity"/>
    <property type="evidence" value="ECO:0007669"/>
    <property type="project" value="TreeGrafter"/>
</dbReference>
<dbReference type="OrthoDB" id="9811902at2"/>
<evidence type="ECO:0000259" key="1">
    <source>
        <dbReference type="Pfam" id="PF00534"/>
    </source>
</evidence>
<dbReference type="SUPFAM" id="SSF53756">
    <property type="entry name" value="UDP-Glycosyltransferase/glycogen phosphorylase"/>
    <property type="match status" value="1"/>
</dbReference>
<evidence type="ECO:0000259" key="2">
    <source>
        <dbReference type="Pfam" id="PF13579"/>
    </source>
</evidence>
<feature type="domain" description="Glycosyltransferase subfamily 4-like N-terminal" evidence="2">
    <location>
        <begin position="15"/>
        <end position="200"/>
    </location>
</feature>
<feature type="domain" description="Glycosyl transferase family 1" evidence="1">
    <location>
        <begin position="217"/>
        <end position="381"/>
    </location>
</feature>
<sequence>MRFLFLTQYFPPEIGAAQVRLASVVRELVRLGHEVEVVTALPNYPTGRIFADYRGKFALEETWEGVRVQRTWLYPAMGTGVRRLLNYFSFAATSLWALLRARKPDFIFVESPPLFLSITAFLASRWFRVPFIFNVADLWPDSVRQLGLMKEGPLLRLAASLEHWSYQKATYVTAVTEGIQKILLTEKGLPSHKVVYLPNGVDTTLFRPLPPDQALAKELGLEGKKVILYAGNHGYAHGLEVALQAAQHLSNPDIVLVLIGDGSEKKRLMEMAQEMALSNVRFLDPQPPAYIARLYSLAVAGLSTLRDSPLFEMTRPVKIFAGMSCAKPILYVGKGEGARLIETAQAGLVSPPENPEALARHILQIVDEPQLAQRLGENGRRYVEEHLSWSSLIQSWLDSLQPKQPQSAKVPG</sequence>
<dbReference type="InterPro" id="IPR001296">
    <property type="entry name" value="Glyco_trans_1"/>
</dbReference>
<dbReference type="Pfam" id="PF13579">
    <property type="entry name" value="Glyco_trans_4_4"/>
    <property type="match status" value="1"/>
</dbReference>